<dbReference type="OrthoDB" id="2922853at2759"/>
<accession>A0A8H6Z0Q9</accession>
<evidence type="ECO:0008006" key="3">
    <source>
        <dbReference type="Google" id="ProtNLM"/>
    </source>
</evidence>
<dbReference type="Proteomes" id="UP000623467">
    <property type="component" value="Unassembled WGS sequence"/>
</dbReference>
<dbReference type="EMBL" id="JACAZH010000005">
    <property type="protein sequence ID" value="KAF7367746.1"/>
    <property type="molecule type" value="Genomic_DNA"/>
</dbReference>
<evidence type="ECO:0000313" key="1">
    <source>
        <dbReference type="EMBL" id="KAF7367746.1"/>
    </source>
</evidence>
<dbReference type="Gene3D" id="3.80.10.10">
    <property type="entry name" value="Ribonuclease Inhibitor"/>
    <property type="match status" value="1"/>
</dbReference>
<reference evidence="1" key="1">
    <citation type="submission" date="2020-05" db="EMBL/GenBank/DDBJ databases">
        <title>Mycena genomes resolve the evolution of fungal bioluminescence.</title>
        <authorList>
            <person name="Tsai I.J."/>
        </authorList>
    </citation>
    <scope>NUCLEOTIDE SEQUENCE</scope>
    <source>
        <strain evidence="1">160909Yilan</strain>
    </source>
</reference>
<dbReference type="AlphaFoldDB" id="A0A8H6Z0Q9"/>
<organism evidence="1 2">
    <name type="scientific">Mycena sanguinolenta</name>
    <dbReference type="NCBI Taxonomy" id="230812"/>
    <lineage>
        <taxon>Eukaryota</taxon>
        <taxon>Fungi</taxon>
        <taxon>Dikarya</taxon>
        <taxon>Basidiomycota</taxon>
        <taxon>Agaricomycotina</taxon>
        <taxon>Agaricomycetes</taxon>
        <taxon>Agaricomycetidae</taxon>
        <taxon>Agaricales</taxon>
        <taxon>Marasmiineae</taxon>
        <taxon>Mycenaceae</taxon>
        <taxon>Mycena</taxon>
    </lineage>
</organism>
<gene>
    <name evidence="1" type="ORF">MSAN_00838500</name>
</gene>
<comment type="caution">
    <text evidence="1">The sequence shown here is derived from an EMBL/GenBank/DDBJ whole genome shotgun (WGS) entry which is preliminary data.</text>
</comment>
<proteinExistence type="predicted"/>
<keyword evidence="2" id="KW-1185">Reference proteome</keyword>
<dbReference type="SUPFAM" id="SSF52047">
    <property type="entry name" value="RNI-like"/>
    <property type="match status" value="1"/>
</dbReference>
<protein>
    <recommendedName>
        <fullName evidence="3">F-box domain-containing protein</fullName>
    </recommendedName>
</protein>
<sequence>MFELFPDSVSLFADKLGTNYVPSDEEMAYLRDLLVGSSEQLAKIQAQIDEMEALISPMRHIPDDVLRAIFFACLPTAHNALIDIAEAPLLLGRICRRWRAVSYSTPMLWTSIHIPPSDPIGVLKPVVEQWLEHGALCPLTVSLVDFTLLGSDPELCAISLLRNVFHRLQHLSLFGDPRPLLPLLRLGPESLPMLKSIDIDNSINKRYPFGIEHPEALNLLKIPSLTGISLQVMADPVSLPLNWSQLTHLDLRCFPLSRDSGLDGAGALELLRRCPNLVRCRLGLYRDLHDASLASNTSLITLPHLHTLILIGAFHLPQWIPHLVVPRLRCLQIGNLKHEDLEWFGGSVLHCMTAAIDTTPFTESSLLDLLQAFPQISHLRLLPQRLHRAVLPNDALLLHLSSYDVCPSLTHLFIKTDCASLSDATALAFIRARMASPTPLQLFEAKVPRPMEIDVKAALEPFISAGLEVSFTYSPPLPSAQQHDKEWHFDARVGIDRFTA</sequence>
<name>A0A8H6Z0Q9_9AGAR</name>
<dbReference type="InterPro" id="IPR032675">
    <property type="entry name" value="LRR_dom_sf"/>
</dbReference>
<evidence type="ECO:0000313" key="2">
    <source>
        <dbReference type="Proteomes" id="UP000623467"/>
    </source>
</evidence>